<evidence type="ECO:0000313" key="10">
    <source>
        <dbReference type="Proteomes" id="UP000008495"/>
    </source>
</evidence>
<dbReference type="eggNOG" id="COG0840">
    <property type="taxonomic scope" value="Bacteria"/>
</dbReference>
<dbReference type="OrthoDB" id="8667074at2"/>
<name>K6UM03_9MICO</name>
<dbReference type="GO" id="GO:0016020">
    <property type="term" value="C:membrane"/>
    <property type="evidence" value="ECO:0007669"/>
    <property type="project" value="InterPro"/>
</dbReference>
<dbReference type="GO" id="GO:0007165">
    <property type="term" value="P:signal transduction"/>
    <property type="evidence" value="ECO:0007669"/>
    <property type="project" value="UniProtKB-KW"/>
</dbReference>
<comment type="caution">
    <text evidence="9">The sequence shown here is derived from an EMBL/GenBank/DDBJ whole genome shotgun (WGS) entry which is preliminary data.</text>
</comment>
<evidence type="ECO:0000256" key="3">
    <source>
        <dbReference type="ARBA" id="ARBA00023224"/>
    </source>
</evidence>
<dbReference type="Pfam" id="PF00672">
    <property type="entry name" value="HAMP"/>
    <property type="match status" value="1"/>
</dbReference>
<dbReference type="PANTHER" id="PTHR32089">
    <property type="entry name" value="METHYL-ACCEPTING CHEMOTAXIS PROTEIN MCPB"/>
    <property type="match status" value="1"/>
</dbReference>
<evidence type="ECO:0000313" key="9">
    <source>
        <dbReference type="EMBL" id="GAB77691.1"/>
    </source>
</evidence>
<evidence type="ECO:0000256" key="4">
    <source>
        <dbReference type="ARBA" id="ARBA00029447"/>
    </source>
</evidence>
<protein>
    <submittedName>
        <fullName evidence="9">Putative methyl-accepting chemotaxis protein</fullName>
    </submittedName>
</protein>
<evidence type="ECO:0000259" key="7">
    <source>
        <dbReference type="PROSITE" id="PS50111"/>
    </source>
</evidence>
<dbReference type="GO" id="GO:0004888">
    <property type="term" value="F:transmembrane signaling receptor activity"/>
    <property type="evidence" value="ECO:0007669"/>
    <property type="project" value="InterPro"/>
</dbReference>
<accession>K6UM03</accession>
<feature type="domain" description="HAMP" evidence="8">
    <location>
        <begin position="232"/>
        <end position="284"/>
    </location>
</feature>
<evidence type="ECO:0000256" key="1">
    <source>
        <dbReference type="ARBA" id="ARBA00022692"/>
    </source>
</evidence>
<dbReference type="SMART" id="SM00304">
    <property type="entry name" value="HAMP"/>
    <property type="match status" value="1"/>
</dbReference>
<dbReference type="InterPro" id="IPR004089">
    <property type="entry name" value="MCPsignal_dom"/>
</dbReference>
<dbReference type="Gene3D" id="1.10.287.950">
    <property type="entry name" value="Methyl-accepting chemotaxis protein"/>
    <property type="match status" value="1"/>
</dbReference>
<evidence type="ECO:0000256" key="5">
    <source>
        <dbReference type="PROSITE-ProRule" id="PRU00284"/>
    </source>
</evidence>
<dbReference type="Pfam" id="PF00015">
    <property type="entry name" value="MCPsignal"/>
    <property type="match status" value="1"/>
</dbReference>
<proteinExistence type="inferred from homology"/>
<dbReference type="InterPro" id="IPR004090">
    <property type="entry name" value="Chemotax_Me-accpt_rcpt"/>
</dbReference>
<evidence type="ECO:0000256" key="2">
    <source>
        <dbReference type="ARBA" id="ARBA00022989"/>
    </source>
</evidence>
<dbReference type="SUPFAM" id="SSF58104">
    <property type="entry name" value="Methyl-accepting chemotaxis protein (MCP) signaling domain"/>
    <property type="match status" value="1"/>
</dbReference>
<feature type="transmembrane region" description="Helical" evidence="6">
    <location>
        <begin position="208"/>
        <end position="231"/>
    </location>
</feature>
<dbReference type="PRINTS" id="PR00260">
    <property type="entry name" value="CHEMTRNSDUCR"/>
</dbReference>
<feature type="domain" description="Methyl-accepting transducer" evidence="7">
    <location>
        <begin position="303"/>
        <end position="525"/>
    </location>
</feature>
<keyword evidence="10" id="KW-1185">Reference proteome</keyword>
<dbReference type="PROSITE" id="PS50111">
    <property type="entry name" value="CHEMOTAXIS_TRANSDUC_2"/>
    <property type="match status" value="1"/>
</dbReference>
<dbReference type="InterPro" id="IPR003660">
    <property type="entry name" value="HAMP_dom"/>
</dbReference>
<dbReference type="RefSeq" id="WP_006502443.1">
    <property type="nucleotide sequence ID" value="NZ_BAGZ01000005.1"/>
</dbReference>
<evidence type="ECO:0000256" key="6">
    <source>
        <dbReference type="SAM" id="Phobius"/>
    </source>
</evidence>
<keyword evidence="1 6" id="KW-0812">Transmembrane</keyword>
<dbReference type="SMART" id="SM00283">
    <property type="entry name" value="MA"/>
    <property type="match status" value="1"/>
</dbReference>
<evidence type="ECO:0000259" key="8">
    <source>
        <dbReference type="PROSITE" id="PS50885"/>
    </source>
</evidence>
<keyword evidence="3 5" id="KW-0807">Transducer</keyword>
<dbReference type="CDD" id="cd06225">
    <property type="entry name" value="HAMP"/>
    <property type="match status" value="1"/>
</dbReference>
<keyword evidence="2 6" id="KW-1133">Transmembrane helix</keyword>
<dbReference type="PANTHER" id="PTHR32089:SF112">
    <property type="entry name" value="LYSOZYME-LIKE PROTEIN-RELATED"/>
    <property type="match status" value="1"/>
</dbReference>
<feature type="transmembrane region" description="Helical" evidence="6">
    <location>
        <begin position="29"/>
        <end position="51"/>
    </location>
</feature>
<comment type="similarity">
    <text evidence="4">Belongs to the methyl-accepting chemotaxis (MCP) protein family.</text>
</comment>
<dbReference type="EMBL" id="BAGZ01000005">
    <property type="protein sequence ID" value="GAB77691.1"/>
    <property type="molecule type" value="Genomic_DNA"/>
</dbReference>
<dbReference type="GO" id="GO:0006935">
    <property type="term" value="P:chemotaxis"/>
    <property type="evidence" value="ECO:0007669"/>
    <property type="project" value="InterPro"/>
</dbReference>
<dbReference type="AlphaFoldDB" id="K6UM03"/>
<sequence>MPAVPAFDPPPSISRVGGLGRGLKLRGQILAVLAVMALASLAITLASIVSFGRMADASAKQASIEEIKSPLTVVQHRQVYNRMMFDWVALEQTQKGKDDTLAVVKKTDGQIADAVAQIRAKGGDKIMPSFEQFVTTYGEWQKNRDSVLVPLAYGKNWDLYMTTSFSSEPNGNVGIIRRYEPQLYSAEKELAEYSKRLSAEADSTRTGAVTLVVAVLLGALGVTTALAVLVLRRIGTNVETVRTGLAALAEGDLSRPTVVDSADEIGQMAKDLERARLNLHAVVEDAAQTAGYVAQASAQLASSAQNARQEAGTVTTQVGLTSTKASEVNTNIQTVAAGTEEMTASIREIAKNAQDAAGVAASAVTVADRTNATVAKLGDSSAKIGEVVKAITSIAEQTNLLALNATIEAARAGEAGKGFAVVANEVKDLAQETAKATEDIGHRVEQIQVDTEAAVAAISEISVIISQINDTQATIASAVEEQTATTNEMGRNVAEAATGAGDIAQGVDIAASAANSAGQSMEEIGTGIGDLAERAVQLREKVSTFRL</sequence>
<keyword evidence="6" id="KW-0472">Membrane</keyword>
<dbReference type="PROSITE" id="PS50885">
    <property type="entry name" value="HAMP"/>
    <property type="match status" value="1"/>
</dbReference>
<organism evidence="9 10">
    <name type="scientific">Austwickia chelonae NBRC 105200</name>
    <dbReference type="NCBI Taxonomy" id="1184607"/>
    <lineage>
        <taxon>Bacteria</taxon>
        <taxon>Bacillati</taxon>
        <taxon>Actinomycetota</taxon>
        <taxon>Actinomycetes</taxon>
        <taxon>Micrococcales</taxon>
        <taxon>Dermatophilaceae</taxon>
        <taxon>Austwickia</taxon>
    </lineage>
</organism>
<dbReference type="Proteomes" id="UP000008495">
    <property type="component" value="Unassembled WGS sequence"/>
</dbReference>
<gene>
    <name evidence="9" type="ORF">AUCHE_05_06060</name>
</gene>
<dbReference type="STRING" id="100225.SAMN05421595_1529"/>
<reference evidence="9 10" key="1">
    <citation type="submission" date="2012-08" db="EMBL/GenBank/DDBJ databases">
        <title>Whole genome shotgun sequence of Austwickia chelonae NBRC 105200.</title>
        <authorList>
            <person name="Yoshida I."/>
            <person name="Hosoyama A."/>
            <person name="Tsuchikane K."/>
            <person name="Katsumata H."/>
            <person name="Ando Y."/>
            <person name="Ohji S."/>
            <person name="Hamada M."/>
            <person name="Tamura T."/>
            <person name="Yamazoe A."/>
            <person name="Yamazaki S."/>
            <person name="Fujita N."/>
        </authorList>
    </citation>
    <scope>NUCLEOTIDE SEQUENCE [LARGE SCALE GENOMIC DNA]</scope>
    <source>
        <strain evidence="9 10">NBRC 105200</strain>
    </source>
</reference>